<dbReference type="InterPro" id="IPR000477">
    <property type="entry name" value="RT_dom"/>
</dbReference>
<reference evidence="3" key="2">
    <citation type="submission" date="2025-08" db="UniProtKB">
        <authorList>
            <consortium name="Ensembl"/>
        </authorList>
    </citation>
    <scope>IDENTIFICATION</scope>
</reference>
<protein>
    <recommendedName>
        <fullName evidence="2">Reverse transcriptase domain-containing protein</fullName>
    </recommendedName>
</protein>
<reference evidence="3" key="3">
    <citation type="submission" date="2025-09" db="UniProtKB">
        <authorList>
            <consortium name="Ensembl"/>
        </authorList>
    </citation>
    <scope>IDENTIFICATION</scope>
</reference>
<feature type="domain" description="Reverse transcriptase" evidence="2">
    <location>
        <begin position="1"/>
        <end position="251"/>
    </location>
</feature>
<dbReference type="InterPro" id="IPR043502">
    <property type="entry name" value="DNA/RNA_pol_sf"/>
</dbReference>
<comment type="similarity">
    <text evidence="1">Belongs to the beta type-B retroviral polymerase family. HERV class-II K(HML-2) pol subfamily.</text>
</comment>
<dbReference type="CDD" id="cd01650">
    <property type="entry name" value="RT_nLTR_like"/>
    <property type="match status" value="1"/>
</dbReference>
<accession>A0A5F8GAV1</accession>
<dbReference type="Proteomes" id="UP000002280">
    <property type="component" value="Chromosome 6"/>
</dbReference>
<dbReference type="Pfam" id="PF00078">
    <property type="entry name" value="RVT_1"/>
    <property type="match status" value="1"/>
</dbReference>
<dbReference type="PROSITE" id="PS50878">
    <property type="entry name" value="RT_POL"/>
    <property type="match status" value="1"/>
</dbReference>
<keyword evidence="4" id="KW-1185">Reference proteome</keyword>
<dbReference type="OMA" id="RTICHWE"/>
<evidence type="ECO:0000313" key="4">
    <source>
        <dbReference type="Proteomes" id="UP000002280"/>
    </source>
</evidence>
<dbReference type="GeneTree" id="ENSGT00940000153064"/>
<reference evidence="3 4" key="1">
    <citation type="journal article" date="2007" name="Nature">
        <title>Genome of the marsupial Monodelphis domestica reveals innovation in non-coding sequences.</title>
        <authorList>
            <person name="Mikkelsen T.S."/>
            <person name="Wakefield M.J."/>
            <person name="Aken B."/>
            <person name="Amemiya C.T."/>
            <person name="Chang J.L."/>
            <person name="Duke S."/>
            <person name="Garber M."/>
            <person name="Gentles A.J."/>
            <person name="Goodstadt L."/>
            <person name="Heger A."/>
            <person name="Jurka J."/>
            <person name="Kamal M."/>
            <person name="Mauceli E."/>
            <person name="Searle S.M."/>
            <person name="Sharpe T."/>
            <person name="Baker M.L."/>
            <person name="Batzer M.A."/>
            <person name="Benos P.V."/>
            <person name="Belov K."/>
            <person name="Clamp M."/>
            <person name="Cook A."/>
            <person name="Cuff J."/>
            <person name="Das R."/>
            <person name="Davidow L."/>
            <person name="Deakin J.E."/>
            <person name="Fazzari M.J."/>
            <person name="Glass J.L."/>
            <person name="Grabherr M."/>
            <person name="Greally J.M."/>
            <person name="Gu W."/>
            <person name="Hore T.A."/>
            <person name="Huttley G.A."/>
            <person name="Kleber M."/>
            <person name="Jirtle R.L."/>
            <person name="Koina E."/>
            <person name="Lee J.T."/>
            <person name="Mahony S."/>
            <person name="Marra M.A."/>
            <person name="Miller R.D."/>
            <person name="Nicholls R.D."/>
            <person name="Oda M."/>
            <person name="Papenfuss A.T."/>
            <person name="Parra Z.E."/>
            <person name="Pollock D.D."/>
            <person name="Ray D.A."/>
            <person name="Schein J.E."/>
            <person name="Speed T.P."/>
            <person name="Thompson K."/>
            <person name="VandeBerg J.L."/>
            <person name="Wade C.M."/>
            <person name="Walker J.A."/>
            <person name="Waters P.D."/>
            <person name="Webber C."/>
            <person name="Weidman J.R."/>
            <person name="Xie X."/>
            <person name="Zody M.C."/>
            <person name="Baldwin J."/>
            <person name="Abdouelleil A."/>
            <person name="Abdulkadir J."/>
            <person name="Abebe A."/>
            <person name="Abera B."/>
            <person name="Abreu J."/>
            <person name="Acer S.C."/>
            <person name="Aftuck L."/>
            <person name="Alexander A."/>
            <person name="An P."/>
            <person name="Anderson E."/>
            <person name="Anderson S."/>
            <person name="Arachi H."/>
            <person name="Azer M."/>
            <person name="Bachantsang P."/>
            <person name="Barry A."/>
            <person name="Bayul T."/>
            <person name="Berlin A."/>
            <person name="Bessette D."/>
            <person name="Bloom T."/>
            <person name="Bloom T."/>
            <person name="Boguslavskiy L."/>
            <person name="Bonnet C."/>
            <person name="Boukhgalter B."/>
            <person name="Bourzgui I."/>
            <person name="Brown A."/>
            <person name="Cahill P."/>
            <person name="Channer S."/>
            <person name="Cheshatsang Y."/>
            <person name="Chuda L."/>
            <person name="Citroen M."/>
            <person name="Collymore A."/>
            <person name="Cooke P."/>
            <person name="Costello M."/>
            <person name="D'Aco K."/>
            <person name="Daza R."/>
            <person name="De Haan G."/>
            <person name="DeGray S."/>
            <person name="DeMaso C."/>
            <person name="Dhargay N."/>
            <person name="Dooley K."/>
            <person name="Dooley E."/>
            <person name="Doricent M."/>
            <person name="Dorje P."/>
            <person name="Dorjee K."/>
            <person name="Dupes A."/>
            <person name="Elong R."/>
            <person name="Falk J."/>
            <person name="Farina A."/>
            <person name="Faro S."/>
            <person name="Ferguson D."/>
            <person name="Fisher S."/>
            <person name="Foley C.D."/>
            <person name="Franke A."/>
            <person name="Friedrich D."/>
            <person name="Gadbois L."/>
            <person name="Gearin G."/>
            <person name="Gearin C.R."/>
            <person name="Giannoukos G."/>
            <person name="Goode T."/>
            <person name="Graham J."/>
            <person name="Grandbois E."/>
            <person name="Grewal S."/>
            <person name="Gyaltsen K."/>
            <person name="Hafez N."/>
            <person name="Hagos B."/>
            <person name="Hall J."/>
            <person name="Henson C."/>
            <person name="Hollinger A."/>
            <person name="Honan T."/>
            <person name="Huard M.D."/>
            <person name="Hughes L."/>
            <person name="Hurhula B."/>
            <person name="Husby M.E."/>
            <person name="Kamat A."/>
            <person name="Kanga B."/>
            <person name="Kashin S."/>
            <person name="Khazanovich D."/>
            <person name="Kisner P."/>
            <person name="Lance K."/>
            <person name="Lara M."/>
            <person name="Lee W."/>
            <person name="Lennon N."/>
            <person name="Letendre F."/>
            <person name="LeVine R."/>
            <person name="Lipovsky A."/>
            <person name="Liu X."/>
            <person name="Liu J."/>
            <person name="Liu S."/>
            <person name="Lokyitsang T."/>
            <person name="Lokyitsang Y."/>
            <person name="Lubonja R."/>
            <person name="Lui A."/>
            <person name="MacDonald P."/>
            <person name="Magnisalis V."/>
            <person name="Maru K."/>
            <person name="Matthews C."/>
            <person name="McCusker W."/>
            <person name="McDonough S."/>
            <person name="Mehta T."/>
            <person name="Meldrim J."/>
            <person name="Meneus L."/>
            <person name="Mihai O."/>
            <person name="Mihalev A."/>
            <person name="Mihova T."/>
            <person name="Mittelman R."/>
            <person name="Mlenga V."/>
            <person name="Montmayeur A."/>
            <person name="Mulrain L."/>
            <person name="Navidi A."/>
            <person name="Naylor J."/>
            <person name="Negash T."/>
            <person name="Nguyen T."/>
            <person name="Nguyen N."/>
            <person name="Nicol R."/>
            <person name="Norbu C."/>
            <person name="Norbu N."/>
            <person name="Novod N."/>
            <person name="O'Neill B."/>
            <person name="Osman S."/>
            <person name="Markiewicz E."/>
            <person name="Oyono O.L."/>
            <person name="Patti C."/>
            <person name="Phunkhang P."/>
            <person name="Pierre F."/>
            <person name="Priest M."/>
            <person name="Raghuraman S."/>
            <person name="Rege F."/>
            <person name="Reyes R."/>
            <person name="Rise C."/>
            <person name="Rogov P."/>
            <person name="Ross K."/>
            <person name="Ryan E."/>
            <person name="Settipalli S."/>
            <person name="Shea T."/>
            <person name="Sherpa N."/>
            <person name="Shi L."/>
            <person name="Shih D."/>
            <person name="Sparrow T."/>
            <person name="Spaulding J."/>
            <person name="Stalker J."/>
            <person name="Stange-Thomann N."/>
            <person name="Stavropoulos S."/>
            <person name="Stone C."/>
            <person name="Strader C."/>
            <person name="Tesfaye S."/>
            <person name="Thomson T."/>
            <person name="Thoulutsang Y."/>
            <person name="Thoulutsang D."/>
            <person name="Topham K."/>
            <person name="Topping I."/>
            <person name="Tsamla T."/>
            <person name="Vassiliev H."/>
            <person name="Vo A."/>
            <person name="Wangchuk T."/>
            <person name="Wangdi T."/>
            <person name="Weiand M."/>
            <person name="Wilkinson J."/>
            <person name="Wilson A."/>
            <person name="Yadav S."/>
            <person name="Young G."/>
            <person name="Yu Q."/>
            <person name="Zembek L."/>
            <person name="Zhong D."/>
            <person name="Zimmer A."/>
            <person name="Zwirko Z."/>
            <person name="Jaffe D.B."/>
            <person name="Alvarez P."/>
            <person name="Brockman W."/>
            <person name="Butler J."/>
            <person name="Chin C."/>
            <person name="Gnerre S."/>
            <person name="MacCallum I."/>
            <person name="Graves J.A."/>
            <person name="Ponting C.P."/>
            <person name="Breen M."/>
            <person name="Samollow P.B."/>
            <person name="Lander E.S."/>
            <person name="Lindblad-Toh K."/>
        </authorList>
    </citation>
    <scope>NUCLEOTIDE SEQUENCE [LARGE SCALE GENOMIC DNA]</scope>
</reference>
<organism evidence="3 4">
    <name type="scientific">Monodelphis domestica</name>
    <name type="common">Gray short-tailed opossum</name>
    <dbReference type="NCBI Taxonomy" id="13616"/>
    <lineage>
        <taxon>Eukaryota</taxon>
        <taxon>Metazoa</taxon>
        <taxon>Chordata</taxon>
        <taxon>Craniata</taxon>
        <taxon>Vertebrata</taxon>
        <taxon>Euteleostomi</taxon>
        <taxon>Mammalia</taxon>
        <taxon>Metatheria</taxon>
        <taxon>Didelphimorphia</taxon>
        <taxon>Didelphidae</taxon>
        <taxon>Monodelphis</taxon>
    </lineage>
</organism>
<dbReference type="InParanoid" id="A0A5F8GAV1"/>
<dbReference type="InterPro" id="IPR043128">
    <property type="entry name" value="Rev_trsase/Diguanyl_cyclase"/>
</dbReference>
<dbReference type="PANTHER" id="PTHR19446">
    <property type="entry name" value="REVERSE TRANSCRIPTASES"/>
    <property type="match status" value="1"/>
</dbReference>
<dbReference type="Ensembl" id="ENSMODT00000063692.1">
    <property type="protein sequence ID" value="ENSMODP00000044630.1"/>
    <property type="gene ID" value="ENSMODG00000039411.1"/>
</dbReference>
<dbReference type="AlphaFoldDB" id="A0A5F8GAV1"/>
<proteinExistence type="inferred from homology"/>
<evidence type="ECO:0000256" key="1">
    <source>
        <dbReference type="ARBA" id="ARBA00010879"/>
    </source>
</evidence>
<dbReference type="Gene3D" id="3.30.70.270">
    <property type="match status" value="1"/>
</dbReference>
<name>A0A5F8GAV1_MONDO</name>
<evidence type="ECO:0000259" key="2">
    <source>
        <dbReference type="PROSITE" id="PS50878"/>
    </source>
</evidence>
<dbReference type="SUPFAM" id="SSF56672">
    <property type="entry name" value="DNA/RNA polymerases"/>
    <property type="match status" value="1"/>
</dbReference>
<sequence>MVLIPKPGRSKTEKDNYRPISLMNIDAKILNRILAKRIQQVIRRVIQHDQVGFIPGMQGWFNIRKTIHIIDHINKQTNKNHMIISIDAEKAFDKIQHPFLLKTLESIGIGGSFLKIINSIYLKPSANIICIGDKLNAFPIRSGVKQGCSLSPLLFDIVLETLAVAIREEKEIEGIKIGKEETKLFLFADDMMVYLKNPRDSTKKLIEIINKFSKVAGYKINPHKSSAFLYISNIAQQQKLEREIPFKITLE</sequence>
<evidence type="ECO:0000313" key="3">
    <source>
        <dbReference type="Ensembl" id="ENSMODP00000044630.1"/>
    </source>
</evidence>